<organism evidence="3 5">
    <name type="scientific">Candidatus Hakubella thermalkaliphila</name>
    <dbReference type="NCBI Taxonomy" id="2754717"/>
    <lineage>
        <taxon>Bacteria</taxon>
        <taxon>Bacillati</taxon>
        <taxon>Actinomycetota</taxon>
        <taxon>Actinomycetota incertae sedis</taxon>
        <taxon>Candidatus Hakubellales</taxon>
        <taxon>Candidatus Hakubellaceae</taxon>
        <taxon>Candidatus Hakubella</taxon>
    </lineage>
</organism>
<keyword evidence="5" id="KW-1185">Reference proteome</keyword>
<gene>
    <name evidence="2" type="ORF">HKBW3S25_00140</name>
    <name evidence="3" type="ORF">HKBW3S33_02026</name>
</gene>
<feature type="region of interest" description="Disordered" evidence="1">
    <location>
        <begin position="154"/>
        <end position="179"/>
    </location>
</feature>
<name>A0A6V8P7K3_9ACTN</name>
<dbReference type="Proteomes" id="UP000543224">
    <property type="component" value="Unassembled WGS sequence"/>
</dbReference>
<dbReference type="EMBL" id="BLRY01000305">
    <property type="protein sequence ID" value="GFP28612.1"/>
    <property type="molecule type" value="Genomic_DNA"/>
</dbReference>
<dbReference type="Proteomes" id="UP000591948">
    <property type="component" value="Unassembled WGS sequence"/>
</dbReference>
<reference evidence="4 5" key="1">
    <citation type="journal article" date="2020" name="Front. Microbiol.">
        <title>Single-cell genomics of novel Actinobacteria with the Wood-Ljungdahl pathway discovered in a serpentinizing system.</title>
        <authorList>
            <person name="Merino N."/>
            <person name="Kawai M."/>
            <person name="Boyd E.S."/>
            <person name="Colman D.R."/>
            <person name="McGlynn S.E."/>
            <person name="Nealson K.H."/>
            <person name="Kurokawa K."/>
            <person name="Hongoh Y."/>
        </authorList>
    </citation>
    <scope>NUCLEOTIDE SEQUENCE [LARGE SCALE GENOMIC DNA]</scope>
    <source>
        <strain evidence="2 4">S25</strain>
        <strain evidence="3 5">S33</strain>
    </source>
</reference>
<evidence type="ECO:0000313" key="2">
    <source>
        <dbReference type="EMBL" id="GFP24703.1"/>
    </source>
</evidence>
<evidence type="ECO:0000313" key="5">
    <source>
        <dbReference type="Proteomes" id="UP000591948"/>
    </source>
</evidence>
<dbReference type="AlphaFoldDB" id="A0A6V8P7K3"/>
<dbReference type="EMBL" id="BLRX01000008">
    <property type="protein sequence ID" value="GFP24703.1"/>
    <property type="molecule type" value="Genomic_DNA"/>
</dbReference>
<evidence type="ECO:0000313" key="3">
    <source>
        <dbReference type="EMBL" id="GFP28612.1"/>
    </source>
</evidence>
<evidence type="ECO:0000256" key="1">
    <source>
        <dbReference type="SAM" id="MobiDB-lite"/>
    </source>
</evidence>
<sequence length="179" mass="20191">MQIDRIPRETAGNQPFVYQYGGDERCMPWGEAYAIKSLGVFLHPLTQATGRRVCHAKATSDGSAIESRQDCFEELWRYIWLASEQQRNASADVASISELRSSIGASECPNPWHRLYLCVSAMRMLATSRRTGWASPAPRLRENPPQHKINYKARGAAADQPRQHRRVQALVSPHSTMNP</sequence>
<evidence type="ECO:0000313" key="4">
    <source>
        <dbReference type="Proteomes" id="UP000543224"/>
    </source>
</evidence>
<accession>A0A6V8P7K3</accession>
<comment type="caution">
    <text evidence="3">The sequence shown here is derived from an EMBL/GenBank/DDBJ whole genome shotgun (WGS) entry which is preliminary data.</text>
</comment>
<proteinExistence type="predicted"/>
<protein>
    <submittedName>
        <fullName evidence="3">Uncharacterized protein</fullName>
    </submittedName>
</protein>